<proteinExistence type="inferred from homology"/>
<dbReference type="GO" id="GO:0000398">
    <property type="term" value="P:mRNA splicing, via spliceosome"/>
    <property type="evidence" value="ECO:0007669"/>
    <property type="project" value="TreeGrafter"/>
</dbReference>
<evidence type="ECO:0000313" key="5">
    <source>
        <dbReference type="EMBL" id="PWA49165.1"/>
    </source>
</evidence>
<dbReference type="OrthoDB" id="5627at2759"/>
<dbReference type="GO" id="GO:0005681">
    <property type="term" value="C:spliceosomal complex"/>
    <property type="evidence" value="ECO:0007669"/>
    <property type="project" value="TreeGrafter"/>
</dbReference>
<dbReference type="PANTHER" id="PTHR13486:SF2">
    <property type="entry name" value="SPLICING FACTOR C9ORF78"/>
    <property type="match status" value="1"/>
</dbReference>
<accession>A0A2U1LJJ9</accession>
<sequence length="600" mass="67757">MMKKTKNFRKRKPENEDEETQVAEDDSNDMRDDVKYAITRLINNETAVSSKYYSSQFTNKHASPQFASISISISRSSWIIENSLISNPVNSFIIAFYACRKSSQKMLITGNTKWFSRHDIGYGEGNRSGLTKIYEYRLALEEIKFLQKLRERKSGVPAIVKTGQTAAASNGNNAGGLVSKGGDKAEGDGEKDDLVLQDTFALETAVLDEDPHMLRYVERELAKKKGKNIDEPDQVENDIKRAEDELYKIPEHLKVNILVSCYLFSFIHISCFPICHPNIFISLTMYSKLGVLQMPCIDRVSMQVKQRNSEESSTQWTTGIAEIQLPIEFKLKNIEETEAAKKLLQEKRLMGRSKTNSTIPSSYSADYFQRGKDFAEKLKRGIFYLDVKQRNSEESSTQWTTGIAEIQLPIEFKLKNIEETEAAKKLLQEKRLMGRSKTNSTIPSSYSADYFQRGKDFAEKLKREGFGDGLGFGFGFGLGFGLDLKKKVAIRDGNGSGLGRVLMYPYPYPFRISTPVPAPLPDGYPFNIIHRFFGFPRRVSDHPQVYKDKSANNNGESKASDPAAVEGGAGGAGGGRRQAATDQIMLERFRKRERHRGTRR</sequence>
<dbReference type="Proteomes" id="UP000245207">
    <property type="component" value="Unassembled WGS sequence"/>
</dbReference>
<protein>
    <submittedName>
        <fullName evidence="5">Hepatocellular carcinoma-associated antigen 59</fullName>
    </submittedName>
</protein>
<organism evidence="5 6">
    <name type="scientific">Artemisia annua</name>
    <name type="common">Sweet wormwood</name>
    <dbReference type="NCBI Taxonomy" id="35608"/>
    <lineage>
        <taxon>Eukaryota</taxon>
        <taxon>Viridiplantae</taxon>
        <taxon>Streptophyta</taxon>
        <taxon>Embryophyta</taxon>
        <taxon>Tracheophyta</taxon>
        <taxon>Spermatophyta</taxon>
        <taxon>Magnoliopsida</taxon>
        <taxon>eudicotyledons</taxon>
        <taxon>Gunneridae</taxon>
        <taxon>Pentapetalae</taxon>
        <taxon>asterids</taxon>
        <taxon>campanulids</taxon>
        <taxon>Asterales</taxon>
        <taxon>Asteraceae</taxon>
        <taxon>Asteroideae</taxon>
        <taxon>Anthemideae</taxon>
        <taxon>Artemisiinae</taxon>
        <taxon>Artemisia</taxon>
    </lineage>
</organism>
<comment type="subcellular location">
    <subcellularLocation>
        <location evidence="1">Nucleus</location>
    </subcellularLocation>
</comment>
<feature type="region of interest" description="Disordered" evidence="4">
    <location>
        <begin position="1"/>
        <end position="29"/>
    </location>
</feature>
<evidence type="ECO:0000256" key="3">
    <source>
        <dbReference type="ARBA" id="ARBA00023242"/>
    </source>
</evidence>
<keyword evidence="6" id="KW-1185">Reference proteome</keyword>
<keyword evidence="3" id="KW-0539">Nucleus</keyword>
<dbReference type="EMBL" id="PKPP01009051">
    <property type="protein sequence ID" value="PWA49165.1"/>
    <property type="molecule type" value="Genomic_DNA"/>
</dbReference>
<comment type="caution">
    <text evidence="5">The sequence shown here is derived from an EMBL/GenBank/DDBJ whole genome shotgun (WGS) entry which is preliminary data.</text>
</comment>
<dbReference type="STRING" id="35608.A0A2U1LJJ9"/>
<evidence type="ECO:0000313" key="6">
    <source>
        <dbReference type="Proteomes" id="UP000245207"/>
    </source>
</evidence>
<evidence type="ECO:0000256" key="2">
    <source>
        <dbReference type="ARBA" id="ARBA00007643"/>
    </source>
</evidence>
<feature type="compositionally biased region" description="Basic residues" evidence="4">
    <location>
        <begin position="591"/>
        <end position="600"/>
    </location>
</feature>
<feature type="compositionally biased region" description="Basic residues" evidence="4">
    <location>
        <begin position="1"/>
        <end position="12"/>
    </location>
</feature>
<evidence type="ECO:0000256" key="1">
    <source>
        <dbReference type="ARBA" id="ARBA00004123"/>
    </source>
</evidence>
<dbReference type="AlphaFoldDB" id="A0A2U1LJJ9"/>
<feature type="region of interest" description="Disordered" evidence="4">
    <location>
        <begin position="545"/>
        <end position="600"/>
    </location>
</feature>
<name>A0A2U1LJJ9_ARTAN</name>
<feature type="compositionally biased region" description="Gly residues" evidence="4">
    <location>
        <begin position="567"/>
        <end position="576"/>
    </location>
</feature>
<feature type="compositionally biased region" description="Acidic residues" evidence="4">
    <location>
        <begin position="15"/>
        <end position="27"/>
    </location>
</feature>
<dbReference type="PANTHER" id="PTHR13486">
    <property type="entry name" value="TELOMERE LENGTH AND SILENCING PROTEIN 1 TLS1 FAMILY MEMBER"/>
    <property type="match status" value="1"/>
</dbReference>
<gene>
    <name evidence="5" type="ORF">CTI12_AA462230</name>
</gene>
<reference evidence="5 6" key="1">
    <citation type="journal article" date="2018" name="Mol. Plant">
        <title>The genome of Artemisia annua provides insight into the evolution of Asteraceae family and artemisinin biosynthesis.</title>
        <authorList>
            <person name="Shen Q."/>
            <person name="Zhang L."/>
            <person name="Liao Z."/>
            <person name="Wang S."/>
            <person name="Yan T."/>
            <person name="Shi P."/>
            <person name="Liu M."/>
            <person name="Fu X."/>
            <person name="Pan Q."/>
            <person name="Wang Y."/>
            <person name="Lv Z."/>
            <person name="Lu X."/>
            <person name="Zhang F."/>
            <person name="Jiang W."/>
            <person name="Ma Y."/>
            <person name="Chen M."/>
            <person name="Hao X."/>
            <person name="Li L."/>
            <person name="Tang Y."/>
            <person name="Lv G."/>
            <person name="Zhou Y."/>
            <person name="Sun X."/>
            <person name="Brodelius P.E."/>
            <person name="Rose J.K.C."/>
            <person name="Tang K."/>
        </authorList>
    </citation>
    <scope>NUCLEOTIDE SEQUENCE [LARGE SCALE GENOMIC DNA]</scope>
    <source>
        <strain evidence="6">cv. Huhao1</strain>
        <tissue evidence="5">Leaf</tissue>
    </source>
</reference>
<evidence type="ECO:0000256" key="4">
    <source>
        <dbReference type="SAM" id="MobiDB-lite"/>
    </source>
</evidence>
<comment type="similarity">
    <text evidence="2">Belongs to the TLS1 family.</text>
</comment>
<dbReference type="InterPro" id="IPR010756">
    <property type="entry name" value="Tls1-like"/>
</dbReference>
<dbReference type="Pfam" id="PF07052">
    <property type="entry name" value="Hep_59"/>
    <property type="match status" value="3"/>
</dbReference>